<name>A0A397GC74_9GLOM</name>
<evidence type="ECO:0000313" key="2">
    <source>
        <dbReference type="Proteomes" id="UP000266861"/>
    </source>
</evidence>
<comment type="caution">
    <text evidence="1">The sequence shown here is derived from an EMBL/GenBank/DDBJ whole genome shotgun (WGS) entry which is preliminary data.</text>
</comment>
<protein>
    <submittedName>
        <fullName evidence="1">Uncharacterized protein</fullName>
    </submittedName>
</protein>
<gene>
    <name evidence="1" type="ORF">Glove_661g53</name>
</gene>
<dbReference type="AlphaFoldDB" id="A0A397GC74"/>
<reference evidence="1 2" key="1">
    <citation type="submission" date="2018-08" db="EMBL/GenBank/DDBJ databases">
        <title>Genome and evolution of the arbuscular mycorrhizal fungus Diversispora epigaea (formerly Glomus versiforme) and its bacterial endosymbionts.</title>
        <authorList>
            <person name="Sun X."/>
            <person name="Fei Z."/>
            <person name="Harrison M."/>
        </authorList>
    </citation>
    <scope>NUCLEOTIDE SEQUENCE [LARGE SCALE GENOMIC DNA]</scope>
    <source>
        <strain evidence="1 2">IT104</strain>
    </source>
</reference>
<proteinExistence type="predicted"/>
<accession>A0A397GC74</accession>
<organism evidence="1 2">
    <name type="scientific">Diversispora epigaea</name>
    <dbReference type="NCBI Taxonomy" id="1348612"/>
    <lineage>
        <taxon>Eukaryota</taxon>
        <taxon>Fungi</taxon>
        <taxon>Fungi incertae sedis</taxon>
        <taxon>Mucoromycota</taxon>
        <taxon>Glomeromycotina</taxon>
        <taxon>Glomeromycetes</taxon>
        <taxon>Diversisporales</taxon>
        <taxon>Diversisporaceae</taxon>
        <taxon>Diversispora</taxon>
    </lineage>
</organism>
<sequence length="95" mass="11230">MALTHISGFELDKNNETPSEWLASAKTHMDLSYIHPIYLHKNITNITFLKRWFEDLIHTKIESDIYYNKCSVLNDIEWRDNCQFPVIRDGETPSD</sequence>
<evidence type="ECO:0000313" key="1">
    <source>
        <dbReference type="EMBL" id="RHZ45690.1"/>
    </source>
</evidence>
<keyword evidence="2" id="KW-1185">Reference proteome</keyword>
<dbReference type="EMBL" id="PQFF01000541">
    <property type="protein sequence ID" value="RHZ45690.1"/>
    <property type="molecule type" value="Genomic_DNA"/>
</dbReference>
<dbReference type="Proteomes" id="UP000266861">
    <property type="component" value="Unassembled WGS sequence"/>
</dbReference>